<sequence>MTTPLVVRFKVLLQERHWQTHRTFTAEYDKAARLVDPSLVGHGPSRAQLHRWTNGEIKGLPFPDACRVLEKMFPEWTAEQLFERIPWDQGDRPKSDIDGPQAVQPSTATQLLSAIDERLTSPRGDVEWRAPAPAYALVAPAQLDSVEDATEEARTLGHRLLELQQALRLTDEETAQFANLAGNVVELSMSADIDIDPDGWSRVTYRHHLLNLCDKPMSRLAREVWFENTEAKLRIVPISDPDHRVMIQRVHDTANLSKFACQISPPIQPGESATVGFTCEGGQFLEDHYWRQSVHRYLRHYSLRIRHQGAGQLLRCWATEEEPNGSENSAEDDLVWDYEGDDVVMTLTRTHLRPNQALTLRWDVPHEPA</sequence>
<dbReference type="RefSeq" id="WP_344544130.1">
    <property type="nucleotide sequence ID" value="NZ_BAAATD010000006.1"/>
</dbReference>
<gene>
    <name evidence="1" type="ORF">GCM10010411_47240</name>
</gene>
<keyword evidence="2" id="KW-1185">Reference proteome</keyword>
<accession>A0ABN3PYJ8</accession>
<evidence type="ECO:0008006" key="3">
    <source>
        <dbReference type="Google" id="ProtNLM"/>
    </source>
</evidence>
<proteinExistence type="predicted"/>
<evidence type="ECO:0000313" key="1">
    <source>
        <dbReference type="EMBL" id="GAA2607565.1"/>
    </source>
</evidence>
<dbReference type="Proteomes" id="UP001501509">
    <property type="component" value="Unassembled WGS sequence"/>
</dbReference>
<evidence type="ECO:0000313" key="2">
    <source>
        <dbReference type="Proteomes" id="UP001501509"/>
    </source>
</evidence>
<name>A0ABN3PYJ8_9ACTN</name>
<comment type="caution">
    <text evidence="1">The sequence shown here is derived from an EMBL/GenBank/DDBJ whole genome shotgun (WGS) entry which is preliminary data.</text>
</comment>
<organism evidence="1 2">
    <name type="scientific">Actinomadura fulvescens</name>
    <dbReference type="NCBI Taxonomy" id="46160"/>
    <lineage>
        <taxon>Bacteria</taxon>
        <taxon>Bacillati</taxon>
        <taxon>Actinomycetota</taxon>
        <taxon>Actinomycetes</taxon>
        <taxon>Streptosporangiales</taxon>
        <taxon>Thermomonosporaceae</taxon>
        <taxon>Actinomadura</taxon>
    </lineage>
</organism>
<reference evidence="1 2" key="1">
    <citation type="journal article" date="2019" name="Int. J. Syst. Evol. Microbiol.">
        <title>The Global Catalogue of Microorganisms (GCM) 10K type strain sequencing project: providing services to taxonomists for standard genome sequencing and annotation.</title>
        <authorList>
            <consortium name="The Broad Institute Genomics Platform"/>
            <consortium name="The Broad Institute Genome Sequencing Center for Infectious Disease"/>
            <person name="Wu L."/>
            <person name="Ma J."/>
        </authorList>
    </citation>
    <scope>NUCLEOTIDE SEQUENCE [LARGE SCALE GENOMIC DNA]</scope>
    <source>
        <strain evidence="1 2">JCM 6833</strain>
    </source>
</reference>
<protein>
    <recommendedName>
        <fullName evidence="3">XRE family transcriptional regulator</fullName>
    </recommendedName>
</protein>
<dbReference type="EMBL" id="BAAATD010000006">
    <property type="protein sequence ID" value="GAA2607565.1"/>
    <property type="molecule type" value="Genomic_DNA"/>
</dbReference>